<dbReference type="Gene3D" id="2.130.10.30">
    <property type="entry name" value="Regulator of chromosome condensation 1/beta-lactamase-inhibitor protein II"/>
    <property type="match status" value="2"/>
</dbReference>
<dbReference type="Proteomes" id="UP001596028">
    <property type="component" value="Unassembled WGS sequence"/>
</dbReference>
<dbReference type="Pfam" id="PF12733">
    <property type="entry name" value="Cadherin-like"/>
    <property type="match status" value="2"/>
</dbReference>
<evidence type="ECO:0000313" key="3">
    <source>
        <dbReference type="EMBL" id="MFC4600027.1"/>
    </source>
</evidence>
<dbReference type="PROSITE" id="PS50853">
    <property type="entry name" value="FN3"/>
    <property type="match status" value="1"/>
</dbReference>
<dbReference type="Pfam" id="PF13540">
    <property type="entry name" value="RCC1_2"/>
    <property type="match status" value="10"/>
</dbReference>
<dbReference type="Pfam" id="PF00395">
    <property type="entry name" value="SLH"/>
    <property type="match status" value="3"/>
</dbReference>
<dbReference type="PROSITE" id="PS51272">
    <property type="entry name" value="SLH"/>
    <property type="match status" value="3"/>
</dbReference>
<dbReference type="InterPro" id="IPR051553">
    <property type="entry name" value="Ran_GTPase-activating"/>
</dbReference>
<dbReference type="InterPro" id="IPR003961">
    <property type="entry name" value="FN3_dom"/>
</dbReference>
<dbReference type="InterPro" id="IPR059177">
    <property type="entry name" value="GH29D-like_dom"/>
</dbReference>
<evidence type="ECO:0000259" key="2">
    <source>
        <dbReference type="PROSITE" id="PS51272"/>
    </source>
</evidence>
<protein>
    <submittedName>
        <fullName evidence="3">S-layer homology domain-containing protein</fullName>
    </submittedName>
</protein>
<dbReference type="PROSITE" id="PS00626">
    <property type="entry name" value="RCC1_2"/>
    <property type="match status" value="7"/>
</dbReference>
<keyword evidence="4" id="KW-1185">Reference proteome</keyword>
<feature type="domain" description="SLH" evidence="2">
    <location>
        <begin position="815"/>
        <end position="878"/>
    </location>
</feature>
<dbReference type="InterPro" id="IPR013783">
    <property type="entry name" value="Ig-like_fold"/>
</dbReference>
<dbReference type="SUPFAM" id="SSF50985">
    <property type="entry name" value="RCC1/BLIP-II"/>
    <property type="match status" value="2"/>
</dbReference>
<feature type="domain" description="SLH" evidence="2">
    <location>
        <begin position="879"/>
        <end position="939"/>
    </location>
</feature>
<sequence length="993" mass="104296">MLNIPDEVQGHAVAISAGTHHSLALTASGKVVAWGRNESGQSSVPEEAESGVIAIAAGRAHSLALKSDGSAIAWGITNGSLDDYGQTVVPEAAKSGVIAIAAGYEYSVARKADGTIVAWGDNRSGQIEAPARIAAPVKPRQVAAGVSHSLALTSAGRVIGWGSDSFNQLPVPENLHEVQSISTGVSHSLALKTDGTISGWGDDLYNQLDIPTNLRKVVAIDSGDYHTLALQDDGTVVAWGGVYGDEEDKRLEVPGDLADAIAVGAGLFHSLALKADGTVAVWGGNRFNQLNIPSDLRDVKAISAGGYHSLALKTDGTIVAWGDHTYNQLNLPDRLQDVVAVSAGRHHSVALKSDGTVVAWGSNTYRQLEVPLNLRNVVAISAGDNHTLALRADGTVVGWGSEGSGKLDVPTSDLAWIELTDQSGEEVELPFDVARQEYTVPVDYRVTEVNVLAELENAEHADVYVNGERPSDPAEGVKIQVTDEQTIVNVEVSPYLNENKTYTITLVKNPALPEQVAKPTANPAGRAVPAGTKVVLETLTEGATIYYTTDGSAPTSGSTEYVEPIEVTGEMTIQAIAVKDGLLDSEVMSESYTIAAIPAPDHLTALAGDRSVTLTWNAVTDIGSVTYAVYQTGGSSAPVDPAEWSLVQSVAANVYTVTGLTNGQAYSFAVKTIHAEGISDFSHAATAIPRAAGSSGSGREGWPLSGNASLKMLEAWADGTLVALTPSFAANTHAYTVRTEAKQIEIKAAAEHPAARVTWKDRTLGDGILIDLKEGDNVIPLTVHAEDGSRKTYTLTVERATTQPSEPIETAEPDAPLISFADIAGHWAEGDIERAAAEGIVSGYPNGTFRPNDPVTRAEFAAMLVGALKLEGKVAALPFTDEALIGAWAKQAVAHAVQAGIVIGNSDGSFRPNAQITRAEMAVMIARALKLQTDAGAFTGYADDDTIPRWARGAVKAIRELGIVNGRGGNRFAPNETATRAEATAMLLRMQQL</sequence>
<dbReference type="SMART" id="SM00060">
    <property type="entry name" value="FN3"/>
    <property type="match status" value="1"/>
</dbReference>
<dbReference type="Gene3D" id="2.60.40.10">
    <property type="entry name" value="Immunoglobulins"/>
    <property type="match status" value="1"/>
</dbReference>
<name>A0ABV9FEA8_9BACL</name>
<proteinExistence type="predicted"/>
<dbReference type="PANTHER" id="PTHR45982">
    <property type="entry name" value="REGULATOR OF CHROMOSOME CONDENSATION"/>
    <property type="match status" value="1"/>
</dbReference>
<accession>A0ABV9FEA8</accession>
<dbReference type="RefSeq" id="WP_378098901.1">
    <property type="nucleotide sequence ID" value="NZ_JBHSEP010000013.1"/>
</dbReference>
<dbReference type="InterPro" id="IPR025883">
    <property type="entry name" value="Cadherin-like_domain"/>
</dbReference>
<evidence type="ECO:0000313" key="4">
    <source>
        <dbReference type="Proteomes" id="UP001596028"/>
    </source>
</evidence>
<feature type="domain" description="SLH" evidence="2">
    <location>
        <begin position="941"/>
        <end position="993"/>
    </location>
</feature>
<evidence type="ECO:0000259" key="1">
    <source>
        <dbReference type="PROSITE" id="PS50853"/>
    </source>
</evidence>
<dbReference type="PROSITE" id="PS50012">
    <property type="entry name" value="RCC1_3"/>
    <property type="match status" value="7"/>
</dbReference>
<dbReference type="SUPFAM" id="SSF49265">
    <property type="entry name" value="Fibronectin type III"/>
    <property type="match status" value="1"/>
</dbReference>
<dbReference type="InterPro" id="IPR001119">
    <property type="entry name" value="SLH_dom"/>
</dbReference>
<dbReference type="PRINTS" id="PR00633">
    <property type="entry name" value="RCCNDNSATION"/>
</dbReference>
<feature type="domain" description="Fibronectin type-III" evidence="1">
    <location>
        <begin position="597"/>
        <end position="692"/>
    </location>
</feature>
<dbReference type="PANTHER" id="PTHR45982:SF1">
    <property type="entry name" value="REGULATOR OF CHROMOSOME CONDENSATION"/>
    <property type="match status" value="1"/>
</dbReference>
<comment type="caution">
    <text evidence="3">The sequence shown here is derived from an EMBL/GenBank/DDBJ whole genome shotgun (WGS) entry which is preliminary data.</text>
</comment>
<dbReference type="InterPro" id="IPR009091">
    <property type="entry name" value="RCC1/BLIP-II"/>
</dbReference>
<dbReference type="InterPro" id="IPR036116">
    <property type="entry name" value="FN3_sf"/>
</dbReference>
<gene>
    <name evidence="3" type="ORF">ACFO3S_17410</name>
</gene>
<reference evidence="4" key="1">
    <citation type="journal article" date="2019" name="Int. J. Syst. Evol. Microbiol.">
        <title>The Global Catalogue of Microorganisms (GCM) 10K type strain sequencing project: providing services to taxonomists for standard genome sequencing and annotation.</title>
        <authorList>
            <consortium name="The Broad Institute Genomics Platform"/>
            <consortium name="The Broad Institute Genome Sequencing Center for Infectious Disease"/>
            <person name="Wu L."/>
            <person name="Ma J."/>
        </authorList>
    </citation>
    <scope>NUCLEOTIDE SEQUENCE [LARGE SCALE GENOMIC DNA]</scope>
    <source>
        <strain evidence="4">CCUG 49571</strain>
    </source>
</reference>
<dbReference type="InterPro" id="IPR000408">
    <property type="entry name" value="Reg_chr_condens"/>
</dbReference>
<dbReference type="EMBL" id="JBHSEP010000013">
    <property type="protein sequence ID" value="MFC4600027.1"/>
    <property type="molecule type" value="Genomic_DNA"/>
</dbReference>
<dbReference type="Pfam" id="PF13290">
    <property type="entry name" value="CHB_HEX_C_1"/>
    <property type="match status" value="1"/>
</dbReference>
<organism evidence="3 4">
    <name type="scientific">Cohnella hongkongensis</name>
    <dbReference type="NCBI Taxonomy" id="178337"/>
    <lineage>
        <taxon>Bacteria</taxon>
        <taxon>Bacillati</taxon>
        <taxon>Bacillota</taxon>
        <taxon>Bacilli</taxon>
        <taxon>Bacillales</taxon>
        <taxon>Paenibacillaceae</taxon>
        <taxon>Cohnella</taxon>
    </lineage>
</organism>
<dbReference type="CDD" id="cd00063">
    <property type="entry name" value="FN3"/>
    <property type="match status" value="1"/>
</dbReference>